<dbReference type="Proteomes" id="UP001265746">
    <property type="component" value="Unassembled WGS sequence"/>
</dbReference>
<comment type="similarity">
    <text evidence="1">Belongs to the short-chain dehydrogenases/reductases (SDR) family.</text>
</comment>
<dbReference type="SUPFAM" id="SSF51735">
    <property type="entry name" value="NAD(P)-binding Rossmann-fold domains"/>
    <property type="match status" value="1"/>
</dbReference>
<dbReference type="InterPro" id="IPR036291">
    <property type="entry name" value="NAD(P)-bd_dom_sf"/>
</dbReference>
<dbReference type="PANTHER" id="PTHR24321:SF8">
    <property type="entry name" value="ESTRADIOL 17-BETA-DEHYDROGENASE 8-RELATED"/>
    <property type="match status" value="1"/>
</dbReference>
<keyword evidence="2" id="KW-0521">NADP</keyword>
<reference evidence="4" key="1">
    <citation type="submission" date="2023-06" db="EMBL/GenBank/DDBJ databases">
        <authorList>
            <person name="Noh H."/>
        </authorList>
    </citation>
    <scope>NUCLEOTIDE SEQUENCE</scope>
    <source>
        <strain evidence="4">DUCC20226</strain>
    </source>
</reference>
<comment type="caution">
    <text evidence="4">The sequence shown here is derived from an EMBL/GenBank/DDBJ whole genome shotgun (WGS) entry which is preliminary data.</text>
</comment>
<evidence type="ECO:0000256" key="2">
    <source>
        <dbReference type="ARBA" id="ARBA00022857"/>
    </source>
</evidence>
<protein>
    <submittedName>
        <fullName evidence="4">Uncharacterized protein</fullName>
    </submittedName>
</protein>
<dbReference type="EMBL" id="JAUJFL010000011">
    <property type="protein sequence ID" value="KAK2596508.1"/>
    <property type="molecule type" value="Genomic_DNA"/>
</dbReference>
<proteinExistence type="inferred from homology"/>
<evidence type="ECO:0000256" key="1">
    <source>
        <dbReference type="ARBA" id="ARBA00006484"/>
    </source>
</evidence>
<organism evidence="4 5">
    <name type="scientific">Phomopsis amygdali</name>
    <name type="common">Fusicoccum amygdali</name>
    <dbReference type="NCBI Taxonomy" id="1214568"/>
    <lineage>
        <taxon>Eukaryota</taxon>
        <taxon>Fungi</taxon>
        <taxon>Dikarya</taxon>
        <taxon>Ascomycota</taxon>
        <taxon>Pezizomycotina</taxon>
        <taxon>Sordariomycetes</taxon>
        <taxon>Sordariomycetidae</taxon>
        <taxon>Diaporthales</taxon>
        <taxon>Diaporthaceae</taxon>
        <taxon>Diaporthe</taxon>
    </lineage>
</organism>
<dbReference type="AlphaFoldDB" id="A0AAD9S1D1"/>
<dbReference type="PRINTS" id="PR00081">
    <property type="entry name" value="GDHRDH"/>
</dbReference>
<dbReference type="Gene3D" id="3.40.50.720">
    <property type="entry name" value="NAD(P)-binding Rossmann-like Domain"/>
    <property type="match status" value="1"/>
</dbReference>
<dbReference type="Pfam" id="PF13561">
    <property type="entry name" value="adh_short_C2"/>
    <property type="match status" value="1"/>
</dbReference>
<keyword evidence="5" id="KW-1185">Reference proteome</keyword>
<sequence>MASLRGKVVVITGAASGIGRATAKALAAQGVLLSLADINQENLSRVEAELQGEAGKGAIFTRALDIRSPEACRAWIGDTVARFEQPIAGAANLAGVIGRSLGEESGSIRNISDDEFDWVVGVNLKGTLNCLRAELPHMLEGAGGRGGGSIVNAASIAGLQGVLNNSPYVAAKHAVVGLTRTAAKEEGKRAIRVNAIAPGIVQTPMLDEINAIHGGSTSGDIFGADIPGALARIGDAMEAADVVVFLLGSQSSFVNGVVVPVEGGWVC</sequence>
<accession>A0AAD9S1D1</accession>
<dbReference type="GO" id="GO:0016491">
    <property type="term" value="F:oxidoreductase activity"/>
    <property type="evidence" value="ECO:0007669"/>
    <property type="project" value="UniProtKB-KW"/>
</dbReference>
<dbReference type="FunFam" id="3.40.50.720:FF:000084">
    <property type="entry name" value="Short-chain dehydrogenase reductase"/>
    <property type="match status" value="1"/>
</dbReference>
<dbReference type="InterPro" id="IPR020904">
    <property type="entry name" value="Sc_DH/Rdtase_CS"/>
</dbReference>
<dbReference type="PROSITE" id="PS00061">
    <property type="entry name" value="ADH_SHORT"/>
    <property type="match status" value="1"/>
</dbReference>
<dbReference type="InterPro" id="IPR002347">
    <property type="entry name" value="SDR_fam"/>
</dbReference>
<evidence type="ECO:0000256" key="3">
    <source>
        <dbReference type="ARBA" id="ARBA00023002"/>
    </source>
</evidence>
<keyword evidence="3" id="KW-0560">Oxidoreductase</keyword>
<evidence type="ECO:0000313" key="4">
    <source>
        <dbReference type="EMBL" id="KAK2596508.1"/>
    </source>
</evidence>
<gene>
    <name evidence="4" type="ORF">N8I77_013395</name>
</gene>
<name>A0AAD9S1D1_PHOAM</name>
<evidence type="ECO:0000313" key="5">
    <source>
        <dbReference type="Proteomes" id="UP001265746"/>
    </source>
</evidence>
<dbReference type="PANTHER" id="PTHR24321">
    <property type="entry name" value="DEHYDROGENASES, SHORT CHAIN"/>
    <property type="match status" value="1"/>
</dbReference>